<evidence type="ECO:0000256" key="10">
    <source>
        <dbReference type="SAM" id="Coils"/>
    </source>
</evidence>
<dbReference type="EMBL" id="CP002868">
    <property type="protein sequence ID" value="AEJ19941.1"/>
    <property type="molecule type" value="Genomic_DNA"/>
</dbReference>
<dbReference type="GO" id="GO:0006281">
    <property type="term" value="P:DNA repair"/>
    <property type="evidence" value="ECO:0007669"/>
    <property type="project" value="UniProtKB-KW"/>
</dbReference>
<keyword evidence="4" id="KW-0547">Nucleotide-binding</keyword>
<name>F8F3J7_GRAC1</name>
<dbReference type="FunFam" id="3.40.50.300:FF:000319">
    <property type="entry name" value="DNA repair protein RecN"/>
    <property type="match status" value="1"/>
</dbReference>
<evidence type="ECO:0000256" key="8">
    <source>
        <dbReference type="ARBA" id="ARBA00033408"/>
    </source>
</evidence>
<keyword evidence="6" id="KW-0067">ATP-binding</keyword>
<dbReference type="GO" id="GO:0006310">
    <property type="term" value="P:DNA recombination"/>
    <property type="evidence" value="ECO:0007669"/>
    <property type="project" value="InterPro"/>
</dbReference>
<proteinExistence type="inferred from homology"/>
<organism evidence="12 13">
    <name type="scientific">Gracilinema caldarium (strain ATCC 51460 / DSM 7334 / H1)</name>
    <name type="common">Treponema caldarium</name>
    <dbReference type="NCBI Taxonomy" id="744872"/>
    <lineage>
        <taxon>Bacteria</taxon>
        <taxon>Pseudomonadati</taxon>
        <taxon>Spirochaetota</taxon>
        <taxon>Spirochaetia</taxon>
        <taxon>Spirochaetales</taxon>
        <taxon>Breznakiellaceae</taxon>
        <taxon>Gracilinema</taxon>
    </lineage>
</organism>
<evidence type="ECO:0000256" key="7">
    <source>
        <dbReference type="ARBA" id="ARBA00023204"/>
    </source>
</evidence>
<dbReference type="RefSeq" id="WP_013969232.1">
    <property type="nucleotide sequence ID" value="NC_015732.1"/>
</dbReference>
<keyword evidence="13" id="KW-1185">Reference proteome</keyword>
<evidence type="ECO:0000313" key="13">
    <source>
        <dbReference type="Proteomes" id="UP000000503"/>
    </source>
</evidence>
<gene>
    <name evidence="12" type="ordered locus">Spica_1803</name>
</gene>
<dbReference type="Pfam" id="PF02463">
    <property type="entry name" value="SMC_N"/>
    <property type="match status" value="1"/>
</dbReference>
<dbReference type="InterPro" id="IPR027417">
    <property type="entry name" value="P-loop_NTPase"/>
</dbReference>
<dbReference type="Gene3D" id="3.40.50.300">
    <property type="entry name" value="P-loop containing nucleotide triphosphate hydrolases"/>
    <property type="match status" value="2"/>
</dbReference>
<dbReference type="OrthoDB" id="9806954at2"/>
<dbReference type="Proteomes" id="UP000000503">
    <property type="component" value="Chromosome"/>
</dbReference>
<evidence type="ECO:0000256" key="5">
    <source>
        <dbReference type="ARBA" id="ARBA00022763"/>
    </source>
</evidence>
<evidence type="ECO:0000256" key="4">
    <source>
        <dbReference type="ARBA" id="ARBA00022741"/>
    </source>
</evidence>
<dbReference type="eggNOG" id="COG0497">
    <property type="taxonomic scope" value="Bacteria"/>
</dbReference>
<dbReference type="KEGG" id="scd:Spica_1803"/>
<dbReference type="InterPro" id="IPR003395">
    <property type="entry name" value="RecF/RecN/SMC_N"/>
</dbReference>
<dbReference type="SUPFAM" id="SSF52540">
    <property type="entry name" value="P-loop containing nucleoside triphosphate hydrolases"/>
    <property type="match status" value="1"/>
</dbReference>
<keyword evidence="5 9" id="KW-0227">DNA damage</keyword>
<feature type="coiled-coil region" evidence="10">
    <location>
        <begin position="285"/>
        <end position="357"/>
    </location>
</feature>
<dbReference type="GO" id="GO:0043590">
    <property type="term" value="C:bacterial nucleoid"/>
    <property type="evidence" value="ECO:0007669"/>
    <property type="project" value="TreeGrafter"/>
</dbReference>
<dbReference type="CDD" id="cd03241">
    <property type="entry name" value="ABC_RecN"/>
    <property type="match status" value="2"/>
</dbReference>
<accession>F8F3J7</accession>
<dbReference type="InterPro" id="IPR004604">
    <property type="entry name" value="DNA_recomb/repair_RecN"/>
</dbReference>
<reference evidence="13" key="1">
    <citation type="journal article" date="2013" name="Stand. Genomic Sci.">
        <title>Genome sequence of the thermophilic fresh-water bacterium Spirochaeta caldaria type strain (H1(T)), reclassification of Spirochaeta caldaria, Spirochaeta stenostrepta, and Spirochaeta zuelzerae in the genus Treponema as Treponema caldaria comb. nov., Treponema stenostrepta comb. nov., and Treponema zuelzerae comb. nov., and emendation of the genus Treponema.</title>
        <authorList>
            <person name="Abt B."/>
            <person name="Goker M."/>
            <person name="Scheuner C."/>
            <person name="Han C."/>
            <person name="Lu M."/>
            <person name="Misra M."/>
            <person name="Lapidus A."/>
            <person name="Nolan M."/>
            <person name="Lucas S."/>
            <person name="Hammon N."/>
            <person name="Deshpande S."/>
            <person name="Cheng J.F."/>
            <person name="Tapia R."/>
            <person name="Goodwin L.A."/>
            <person name="Pitluck S."/>
            <person name="Liolios K."/>
            <person name="Pagani I."/>
            <person name="Ivanova N."/>
            <person name="Mavromatis K."/>
            <person name="Mikhailova N."/>
            <person name="Huntemann M."/>
            <person name="Pati A."/>
            <person name="Chen A."/>
            <person name="Palaniappan K."/>
            <person name="Land M."/>
            <person name="Hauser L."/>
            <person name="Jeffries C.D."/>
            <person name="Rohde M."/>
            <person name="Spring S."/>
            <person name="Gronow S."/>
            <person name="Detter J.C."/>
            <person name="Bristow J."/>
            <person name="Eisen J.A."/>
            <person name="Markowitz V."/>
            <person name="Hugenholtz P."/>
            <person name="Kyrpides N.C."/>
            <person name="Woyke T."/>
            <person name="Klenk H.P."/>
        </authorList>
    </citation>
    <scope>NUCLEOTIDE SEQUENCE</scope>
    <source>
        <strain evidence="13">ATCC 51460 / DSM 7334 / H1</strain>
    </source>
</reference>
<dbReference type="HOGENOM" id="CLU_018297_3_1_12"/>
<evidence type="ECO:0000256" key="1">
    <source>
        <dbReference type="ARBA" id="ARBA00003618"/>
    </source>
</evidence>
<sequence>MLEELIIKDYALIDKLSVHFDTGLNIITGETGAGKSIIIGALSFLLGGKADIDIIRTGCEEASVSGVISIRTENKDVTAWLLDKDISTDDGHIIIRRNLKKSGRGSIYIQDVPVTRNDLLELTAYLFDIHGQHEHQALLKKENHRRYLDRFAGIEEEVQAFTALFFKLSEKRKEFDASIESEKQRNEKQELLTFAIQEIVKANPKVGEIAELEAEAKKLAEYEKLSALVSNAAETLSHSELSAIPLIRKTKTALESASSIDPSLSVLAQRFSDLYYELEDASDQLSEYKESLRFDANRLEAIEERLAVLFKLRKKYGETEEAILAYQKQAEAELDRLSKIEEDRALLKTIISKLEQDISHKASEITSKRQSAAKILADRITSILSTLGMPKAQFVIQVQTKGMNGNSKIIGPYGADDIEFLISANLGEPVKELSKIASGGELSRVMLAIKTVLANTDTVETLVFDEIDTGIGGEVALSVGEHLAQVGKTKQIFCITHLASIAVRADNHLKVEKRIDSGRTITTLRCLEPFERREEIARMLAGDAAANAALAHADELLLKYNRGGK</sequence>
<feature type="domain" description="RecF/RecN/SMC N-terminal" evidence="11">
    <location>
        <begin position="2"/>
        <end position="513"/>
    </location>
</feature>
<dbReference type="NCBIfam" id="TIGR00634">
    <property type="entry name" value="recN"/>
    <property type="match status" value="1"/>
</dbReference>
<dbReference type="PIRSF" id="PIRSF003128">
    <property type="entry name" value="RecN"/>
    <property type="match status" value="1"/>
</dbReference>
<protein>
    <recommendedName>
        <fullName evidence="3 9">DNA repair protein RecN</fullName>
    </recommendedName>
    <alternativeName>
        <fullName evidence="8 9">Recombination protein N</fullName>
    </alternativeName>
</protein>
<dbReference type="FunFam" id="3.40.50.300:FF:000356">
    <property type="entry name" value="DNA repair protein RecN"/>
    <property type="match status" value="1"/>
</dbReference>
<dbReference type="STRING" id="744872.Spica_1803"/>
<evidence type="ECO:0000259" key="11">
    <source>
        <dbReference type="Pfam" id="PF02463"/>
    </source>
</evidence>
<keyword evidence="10" id="KW-0175">Coiled coil</keyword>
<evidence type="ECO:0000256" key="3">
    <source>
        <dbReference type="ARBA" id="ARBA00021315"/>
    </source>
</evidence>
<evidence type="ECO:0000256" key="9">
    <source>
        <dbReference type="PIRNR" id="PIRNR003128"/>
    </source>
</evidence>
<dbReference type="PANTHER" id="PTHR11059:SF0">
    <property type="entry name" value="DNA REPAIR PROTEIN RECN"/>
    <property type="match status" value="1"/>
</dbReference>
<comment type="similarity">
    <text evidence="2 9">Belongs to the RecN family.</text>
</comment>
<dbReference type="GO" id="GO:0009432">
    <property type="term" value="P:SOS response"/>
    <property type="evidence" value="ECO:0007669"/>
    <property type="project" value="TreeGrafter"/>
</dbReference>
<dbReference type="AlphaFoldDB" id="F8F3J7"/>
<evidence type="ECO:0000256" key="6">
    <source>
        <dbReference type="ARBA" id="ARBA00022840"/>
    </source>
</evidence>
<comment type="function">
    <text evidence="1 9">May be involved in recombinational repair of damaged DNA.</text>
</comment>
<keyword evidence="7 9" id="KW-0234">DNA repair</keyword>
<dbReference type="GO" id="GO:0005524">
    <property type="term" value="F:ATP binding"/>
    <property type="evidence" value="ECO:0007669"/>
    <property type="project" value="UniProtKB-KW"/>
</dbReference>
<evidence type="ECO:0000256" key="2">
    <source>
        <dbReference type="ARBA" id="ARBA00009441"/>
    </source>
</evidence>
<dbReference type="PANTHER" id="PTHR11059">
    <property type="entry name" value="DNA REPAIR PROTEIN RECN"/>
    <property type="match status" value="1"/>
</dbReference>
<evidence type="ECO:0000313" key="12">
    <source>
        <dbReference type="EMBL" id="AEJ19941.1"/>
    </source>
</evidence>